<name>A0AAN4UUU7_9RHOB</name>
<accession>A0AAN4UUU7</accession>
<evidence type="ECO:0000256" key="1">
    <source>
        <dbReference type="SAM" id="MobiDB-lite"/>
    </source>
</evidence>
<dbReference type="Proteomes" id="UP000634647">
    <property type="component" value="Unassembled WGS sequence"/>
</dbReference>
<proteinExistence type="predicted"/>
<organism evidence="2 3">
    <name type="scientific">Allgaiera indica</name>
    <dbReference type="NCBI Taxonomy" id="765699"/>
    <lineage>
        <taxon>Bacteria</taxon>
        <taxon>Pseudomonadati</taxon>
        <taxon>Pseudomonadota</taxon>
        <taxon>Alphaproteobacteria</taxon>
        <taxon>Rhodobacterales</taxon>
        <taxon>Paracoccaceae</taxon>
        <taxon>Allgaiera</taxon>
    </lineage>
</organism>
<comment type="caution">
    <text evidence="2">The sequence shown here is derived from an EMBL/GenBank/DDBJ whole genome shotgun (WGS) entry which is preliminary data.</text>
</comment>
<dbReference type="AlphaFoldDB" id="A0AAN4UUU7"/>
<sequence length="234" mass="26038">MIVSDRWIWLHMPKCAGTATEQLLQRAFGADPAVRFDPVGPDQPVIWHESLAERAARVPGFAADGRAVIANIRRLPLWLLSRVHFEVQRYGAPAVVDREVLCSGRFRPVPKGVVKPLRRADDEIARFADGVTHWLRCEHLAQDMEAAFAIPIPPRDARARVNATTLNYIKDPAFWFTQAEVDALYAANPLWAGIEAECYGGLALIAVYRAASHQRDGPSGPKGCGPLRKDRRTK</sequence>
<dbReference type="EMBL" id="BNAB01000028">
    <property type="protein sequence ID" value="GHE05796.1"/>
    <property type="molecule type" value="Genomic_DNA"/>
</dbReference>
<reference evidence="2" key="2">
    <citation type="submission" date="2023-06" db="EMBL/GenBank/DDBJ databases">
        <authorList>
            <person name="Sun Q."/>
            <person name="Zhou Y."/>
        </authorList>
    </citation>
    <scope>NUCLEOTIDE SEQUENCE</scope>
    <source>
        <strain evidence="2">CGMCC 1.10859</strain>
    </source>
</reference>
<reference evidence="2" key="1">
    <citation type="journal article" date="2014" name="Int. J. Syst. Evol. Microbiol.">
        <title>Complete genome sequence of Corynebacterium casei LMG S-19264T (=DSM 44701T), isolated from a smear-ripened cheese.</title>
        <authorList>
            <consortium name="US DOE Joint Genome Institute (JGI-PGF)"/>
            <person name="Walter F."/>
            <person name="Albersmeier A."/>
            <person name="Kalinowski J."/>
            <person name="Ruckert C."/>
        </authorList>
    </citation>
    <scope>NUCLEOTIDE SEQUENCE</scope>
    <source>
        <strain evidence="2">CGMCC 1.10859</strain>
    </source>
</reference>
<evidence type="ECO:0000313" key="3">
    <source>
        <dbReference type="Proteomes" id="UP000634647"/>
    </source>
</evidence>
<protein>
    <submittedName>
        <fullName evidence="2">Uncharacterized protein</fullName>
    </submittedName>
</protein>
<gene>
    <name evidence="2" type="ORF">GCM10008024_37900</name>
</gene>
<evidence type="ECO:0000313" key="2">
    <source>
        <dbReference type="EMBL" id="GHE05796.1"/>
    </source>
</evidence>
<feature type="region of interest" description="Disordered" evidence="1">
    <location>
        <begin position="213"/>
        <end position="234"/>
    </location>
</feature>